<organism evidence="4 5">
    <name type="scientific">Vibrio stylophorae</name>
    <dbReference type="NCBI Taxonomy" id="659351"/>
    <lineage>
        <taxon>Bacteria</taxon>
        <taxon>Pseudomonadati</taxon>
        <taxon>Pseudomonadota</taxon>
        <taxon>Gammaproteobacteria</taxon>
        <taxon>Vibrionales</taxon>
        <taxon>Vibrionaceae</taxon>
        <taxon>Vibrio</taxon>
    </lineage>
</organism>
<dbReference type="RefSeq" id="WP_237464012.1">
    <property type="nucleotide sequence ID" value="NZ_CAKLDI010000001.1"/>
</dbReference>
<proteinExistence type="predicted"/>
<accession>A0ABM8ZQ64</accession>
<evidence type="ECO:0000256" key="2">
    <source>
        <dbReference type="PROSITE-ProRule" id="PRU00335"/>
    </source>
</evidence>
<reference evidence="4" key="1">
    <citation type="submission" date="2021-11" db="EMBL/GenBank/DDBJ databases">
        <authorList>
            <person name="Rodrigo-Torres L."/>
            <person name="Arahal R. D."/>
            <person name="Lucena T."/>
        </authorList>
    </citation>
    <scope>NUCLEOTIDE SEQUENCE</scope>
    <source>
        <strain evidence="4">CECT 7929</strain>
    </source>
</reference>
<dbReference type="Pfam" id="PF00440">
    <property type="entry name" value="TetR_N"/>
    <property type="match status" value="1"/>
</dbReference>
<evidence type="ECO:0000313" key="4">
    <source>
        <dbReference type="EMBL" id="CAH0532224.1"/>
    </source>
</evidence>
<name>A0ABM8ZQ64_9VIBR</name>
<feature type="domain" description="HTH tetR-type" evidence="3">
    <location>
        <begin position="21"/>
        <end position="79"/>
    </location>
</feature>
<keyword evidence="1 2" id="KW-0238">DNA-binding</keyword>
<dbReference type="PROSITE" id="PS50977">
    <property type="entry name" value="HTH_TETR_2"/>
    <property type="match status" value="1"/>
</dbReference>
<dbReference type="SUPFAM" id="SSF46689">
    <property type="entry name" value="Homeodomain-like"/>
    <property type="match status" value="1"/>
</dbReference>
<dbReference type="EMBL" id="CAKLDI010000001">
    <property type="protein sequence ID" value="CAH0532224.1"/>
    <property type="molecule type" value="Genomic_DNA"/>
</dbReference>
<protein>
    <recommendedName>
        <fullName evidence="3">HTH tetR-type domain-containing protein</fullName>
    </recommendedName>
</protein>
<evidence type="ECO:0000313" key="5">
    <source>
        <dbReference type="Proteomes" id="UP000838672"/>
    </source>
</evidence>
<dbReference type="Gene3D" id="1.10.357.10">
    <property type="entry name" value="Tetracycline Repressor, domain 2"/>
    <property type="match status" value="1"/>
</dbReference>
<dbReference type="InterPro" id="IPR009057">
    <property type="entry name" value="Homeodomain-like_sf"/>
</dbReference>
<comment type="caution">
    <text evidence="4">The sequence shown here is derived from an EMBL/GenBank/DDBJ whole genome shotgun (WGS) entry which is preliminary data.</text>
</comment>
<evidence type="ECO:0000259" key="3">
    <source>
        <dbReference type="PROSITE" id="PS50977"/>
    </source>
</evidence>
<sequence length="218" mass="24083">MYKNETAISSGAKEPLSGVRARTHKLLIETALHLLEGGWFPSVSELAKAADVSRATAYRYFPTQSDLMAAVMDAVLVQVQQWQPLSDDDAVLRMQELLAFAYPQMMTHEGALRAAIQVSLSQWAAQRAEPSAAAEHLVRGNRKELVARAVSPLQSSLSEPAYQRLMQALSMVYGSEPIVVLKDIWQLESAEITEVTQWMAKALIRQAQEDAKADSAEK</sequence>
<dbReference type="Proteomes" id="UP000838672">
    <property type="component" value="Unassembled WGS sequence"/>
</dbReference>
<evidence type="ECO:0000256" key="1">
    <source>
        <dbReference type="ARBA" id="ARBA00023125"/>
    </source>
</evidence>
<feature type="DNA-binding region" description="H-T-H motif" evidence="2">
    <location>
        <begin position="42"/>
        <end position="61"/>
    </location>
</feature>
<keyword evidence="5" id="KW-1185">Reference proteome</keyword>
<dbReference type="InterPro" id="IPR001647">
    <property type="entry name" value="HTH_TetR"/>
</dbReference>
<gene>
    <name evidence="4" type="ORF">VST7929_00035</name>
</gene>